<sequence>MSDASHLWFLFSIINLYFILPLLRFAFVKAQRAMLTNVIAALFIIANVSLLENALTAGLGIASIIDVESVNGVSQLFIGWLSRSLFPAPAFAAEGNGGLILLALASFTLLVWLTQRWGINFFYGKTYNVFLQGAAISVFILLLCSRVKRLEKIISHVGNKTLGIYLVHNIFIM</sequence>
<gene>
    <name evidence="3" type="ORF">SGGMMB4_01800</name>
</gene>
<organism evidence="3 4">
    <name type="scientific">Sodalis glossinidius (strain morsitans)</name>
    <dbReference type="NCBI Taxonomy" id="343509"/>
    <lineage>
        <taxon>Bacteria</taxon>
        <taxon>Pseudomonadati</taxon>
        <taxon>Pseudomonadota</taxon>
        <taxon>Gammaproteobacteria</taxon>
        <taxon>Enterobacterales</taxon>
        <taxon>Bruguierivoracaceae</taxon>
        <taxon>Sodalis</taxon>
    </lineage>
</organism>
<keyword evidence="1" id="KW-1133">Transmembrane helix</keyword>
<dbReference type="OrthoDB" id="6484933at2"/>
<dbReference type="BioCyc" id="SGLO343509:SGP1_RS06620-MONOMER"/>
<accession>A0A193QHG2</accession>
<evidence type="ECO:0000256" key="1">
    <source>
        <dbReference type="SAM" id="Phobius"/>
    </source>
</evidence>
<dbReference type="GO" id="GO:0016747">
    <property type="term" value="F:acyltransferase activity, transferring groups other than amino-acyl groups"/>
    <property type="evidence" value="ECO:0007669"/>
    <property type="project" value="InterPro"/>
</dbReference>
<protein>
    <submittedName>
        <fullName evidence="3">Acyltransferase family protein</fullName>
    </submittedName>
</protein>
<dbReference type="InterPro" id="IPR002656">
    <property type="entry name" value="Acyl_transf_3_dom"/>
</dbReference>
<reference evidence="3 4" key="1">
    <citation type="submission" date="2015-05" db="EMBL/GenBank/DDBJ databases">
        <authorList>
            <person name="Goodhead I."/>
        </authorList>
    </citation>
    <scope>NUCLEOTIDE SEQUENCE [LARGE SCALE GENOMIC DNA]</scope>
    <source>
        <strain evidence="4">morsitans</strain>
    </source>
</reference>
<feature type="transmembrane region" description="Helical" evidence="1">
    <location>
        <begin position="34"/>
        <end position="51"/>
    </location>
</feature>
<keyword evidence="1" id="KW-0812">Transmembrane</keyword>
<dbReference type="Proteomes" id="UP000245838">
    <property type="component" value="Chromosome sggmmb4_Chromosome"/>
</dbReference>
<dbReference type="Pfam" id="PF01757">
    <property type="entry name" value="Acyl_transf_3"/>
    <property type="match status" value="1"/>
</dbReference>
<dbReference type="EMBL" id="LN854557">
    <property type="protein sequence ID" value="CRL44606.1"/>
    <property type="molecule type" value="Genomic_DNA"/>
</dbReference>
<name>A0A193QHG2_SODGM</name>
<dbReference type="AlphaFoldDB" id="A0A193QHG2"/>
<feature type="transmembrane region" description="Helical" evidence="1">
    <location>
        <begin position="126"/>
        <end position="144"/>
    </location>
</feature>
<keyword evidence="3" id="KW-0808">Transferase</keyword>
<evidence type="ECO:0000313" key="4">
    <source>
        <dbReference type="Proteomes" id="UP000245838"/>
    </source>
</evidence>
<feature type="domain" description="Acyltransferase 3" evidence="2">
    <location>
        <begin position="4"/>
        <end position="172"/>
    </location>
</feature>
<keyword evidence="3" id="KW-0012">Acyltransferase</keyword>
<feature type="transmembrane region" description="Helical" evidence="1">
    <location>
        <begin position="6"/>
        <end position="27"/>
    </location>
</feature>
<keyword evidence="1" id="KW-0472">Membrane</keyword>
<evidence type="ECO:0000313" key="3">
    <source>
        <dbReference type="EMBL" id="CRL44606.1"/>
    </source>
</evidence>
<feature type="transmembrane region" description="Helical" evidence="1">
    <location>
        <begin position="93"/>
        <end position="114"/>
    </location>
</feature>
<evidence type="ECO:0000259" key="2">
    <source>
        <dbReference type="Pfam" id="PF01757"/>
    </source>
</evidence>
<proteinExistence type="predicted"/>